<keyword evidence="5" id="KW-0378">Hydrolase</keyword>
<evidence type="ECO:0000256" key="6">
    <source>
        <dbReference type="ARBA" id="ARBA00022842"/>
    </source>
</evidence>
<dbReference type="InterPro" id="IPR013083">
    <property type="entry name" value="Znf_RING/FYVE/PHD"/>
</dbReference>
<feature type="domain" description="RING-type" evidence="12">
    <location>
        <begin position="282"/>
        <end position="341"/>
    </location>
</feature>
<evidence type="ECO:0000256" key="10">
    <source>
        <dbReference type="PROSITE-ProRule" id="PRU00175"/>
    </source>
</evidence>
<evidence type="ECO:0000256" key="11">
    <source>
        <dbReference type="SAM" id="MobiDB-lite"/>
    </source>
</evidence>
<dbReference type="Proteomes" id="UP000604825">
    <property type="component" value="Unassembled WGS sequence"/>
</dbReference>
<feature type="compositionally biased region" description="Polar residues" evidence="11">
    <location>
        <begin position="242"/>
        <end position="255"/>
    </location>
</feature>
<evidence type="ECO:0000256" key="1">
    <source>
        <dbReference type="ARBA" id="ARBA00001946"/>
    </source>
</evidence>
<accession>A0A811MCM0</accession>
<dbReference type="Gene3D" id="3.30.40.10">
    <property type="entry name" value="Zinc/RING finger domain, C3HC4 (zinc finger)"/>
    <property type="match status" value="1"/>
</dbReference>
<proteinExistence type="inferred from homology"/>
<dbReference type="CDD" id="cd00412">
    <property type="entry name" value="pyrophosphatase"/>
    <property type="match status" value="1"/>
</dbReference>
<evidence type="ECO:0000313" key="14">
    <source>
        <dbReference type="Proteomes" id="UP000604825"/>
    </source>
</evidence>
<dbReference type="GO" id="GO:0004427">
    <property type="term" value="F:inorganic diphosphate phosphatase activity"/>
    <property type="evidence" value="ECO:0007669"/>
    <property type="project" value="UniProtKB-EC"/>
</dbReference>
<dbReference type="InterPro" id="IPR008162">
    <property type="entry name" value="Pyrophosphatase"/>
</dbReference>
<dbReference type="GO" id="GO:0005737">
    <property type="term" value="C:cytoplasm"/>
    <property type="evidence" value="ECO:0007669"/>
    <property type="project" value="InterPro"/>
</dbReference>
<evidence type="ECO:0000313" key="13">
    <source>
        <dbReference type="EMBL" id="CAD6205107.1"/>
    </source>
</evidence>
<dbReference type="HAMAP" id="MF_00209">
    <property type="entry name" value="Inorganic_PPase"/>
    <property type="match status" value="1"/>
</dbReference>
<comment type="cofactor">
    <cofactor evidence="1">
        <name>Mg(2+)</name>
        <dbReference type="ChEBI" id="CHEBI:18420"/>
    </cofactor>
</comment>
<gene>
    <name evidence="13" type="ORF">NCGR_LOCUS2940</name>
</gene>
<comment type="catalytic activity">
    <reaction evidence="8">
        <text>diphosphate + H2O = 2 phosphate + H(+)</text>
        <dbReference type="Rhea" id="RHEA:24576"/>
        <dbReference type="ChEBI" id="CHEBI:15377"/>
        <dbReference type="ChEBI" id="CHEBI:15378"/>
        <dbReference type="ChEBI" id="CHEBI:33019"/>
        <dbReference type="ChEBI" id="CHEBI:43474"/>
        <dbReference type="EC" id="3.6.1.1"/>
    </reaction>
</comment>
<organism evidence="13 14">
    <name type="scientific">Miscanthus lutarioriparius</name>
    <dbReference type="NCBI Taxonomy" id="422564"/>
    <lineage>
        <taxon>Eukaryota</taxon>
        <taxon>Viridiplantae</taxon>
        <taxon>Streptophyta</taxon>
        <taxon>Embryophyta</taxon>
        <taxon>Tracheophyta</taxon>
        <taxon>Spermatophyta</taxon>
        <taxon>Magnoliopsida</taxon>
        <taxon>Liliopsida</taxon>
        <taxon>Poales</taxon>
        <taxon>Poaceae</taxon>
        <taxon>PACMAD clade</taxon>
        <taxon>Panicoideae</taxon>
        <taxon>Andropogonodae</taxon>
        <taxon>Andropogoneae</taxon>
        <taxon>Saccharinae</taxon>
        <taxon>Miscanthus</taxon>
    </lineage>
</organism>
<keyword evidence="6" id="KW-0460">Magnesium</keyword>
<sequence>MGSLCCVAARPHGASTASHEWSSIGRSDPPWRTGAGFSPPLSRGWEYRINSEGLSYGSHGDSGVAVNYGSSLSSNSKGASRSWERNELPQDHRYSTSEGAISYLNSPDVSFQNHHIMLPMLQDSSVDEYMRVSVAEPIGALLLSEGMSGQQNSGGSTSSRSDGSEYDIVPKSYTSTPRNFPSRRSFLSKPIHPVSFPEHALEAQETQSPVASASSNNPLCSEFKGTGELRVPGPMDYGSGSRGESGNWSAASSMDLTDLSERPEAGQAGPLRPNNVMQKTRCDLCERLLTKRSPWGSRRIVRTGDLPVAGVLPCSHVYHAECLERTTPKGQKHDPPCPVCDKLAGKDTEQWSICRLKNGFPRLRSLGEGPSRVWSCAHAGDCVAGAVQMPRSNSIALLTRSGHKRHASSKGEPSKDWAETSKNTCIYQGCHLCIKALGLYRLFLWAESVPDEIVCAGNRRSACRRCLSGRFSRHFSRISIQPLQTDRELVHITPLLLLYYCASCILVLVVEITKGSKVKYELDKKTGLIKVDRVLYSSVVYPHNYGFIPRTLCEDGDPMDVLVLMQEPVISGCFLRARAIGLMPMIDQGEKDDKIIAVCVDDPEYRHLTDLKELSPHRLNEIRRFFEDYKKNENKEVAVNDFLPPTTSLEAIQHSMDLYAEYILHSLRR</sequence>
<dbReference type="PROSITE" id="PS50089">
    <property type="entry name" value="ZF_RING_2"/>
    <property type="match status" value="1"/>
</dbReference>
<reference evidence="13" key="1">
    <citation type="submission" date="2020-10" db="EMBL/GenBank/DDBJ databases">
        <authorList>
            <person name="Han B."/>
            <person name="Lu T."/>
            <person name="Zhao Q."/>
            <person name="Huang X."/>
            <person name="Zhao Y."/>
        </authorList>
    </citation>
    <scope>NUCLEOTIDE SEQUENCE</scope>
</reference>
<evidence type="ECO:0000256" key="8">
    <source>
        <dbReference type="ARBA" id="ARBA00047820"/>
    </source>
</evidence>
<keyword evidence="4" id="KW-0479">Metal-binding</keyword>
<dbReference type="AlphaFoldDB" id="A0A811MCM0"/>
<dbReference type="GO" id="GO:0008270">
    <property type="term" value="F:zinc ion binding"/>
    <property type="evidence" value="ECO:0007669"/>
    <property type="project" value="UniProtKB-KW"/>
</dbReference>
<dbReference type="InterPro" id="IPR036649">
    <property type="entry name" value="Pyrophosphatase_sf"/>
</dbReference>
<keyword evidence="14" id="KW-1185">Reference proteome</keyword>
<evidence type="ECO:0000256" key="4">
    <source>
        <dbReference type="ARBA" id="ARBA00022723"/>
    </source>
</evidence>
<dbReference type="PANTHER" id="PTHR10286">
    <property type="entry name" value="INORGANIC PYROPHOSPHATASE"/>
    <property type="match status" value="1"/>
</dbReference>
<dbReference type="FunFam" id="3.90.80.10:FF:000002">
    <property type="entry name" value="Soluble inorganic pyrophosphatase 4"/>
    <property type="match status" value="1"/>
</dbReference>
<evidence type="ECO:0000256" key="3">
    <source>
        <dbReference type="ARBA" id="ARBA00012146"/>
    </source>
</evidence>
<dbReference type="GO" id="GO:0000287">
    <property type="term" value="F:magnesium ion binding"/>
    <property type="evidence" value="ECO:0007669"/>
    <property type="project" value="InterPro"/>
</dbReference>
<dbReference type="SUPFAM" id="SSF57850">
    <property type="entry name" value="RING/U-box"/>
    <property type="match status" value="1"/>
</dbReference>
<dbReference type="OrthoDB" id="416496at2759"/>
<feature type="compositionally biased region" description="Low complexity" evidence="11">
    <location>
        <begin position="146"/>
        <end position="161"/>
    </location>
</feature>
<dbReference type="Gene3D" id="3.90.80.10">
    <property type="entry name" value="Inorganic pyrophosphatase"/>
    <property type="match status" value="1"/>
</dbReference>
<protein>
    <recommendedName>
        <fullName evidence="9">Soluble inorganic pyrophosphatase</fullName>
        <ecNumber evidence="3">3.6.1.1</ecNumber>
    </recommendedName>
    <alternativeName>
        <fullName evidence="7">Pyrophosphate phospho-hydrolase</fullName>
    </alternativeName>
</protein>
<keyword evidence="10" id="KW-0862">Zinc</keyword>
<evidence type="ECO:0000256" key="7">
    <source>
        <dbReference type="ARBA" id="ARBA00032535"/>
    </source>
</evidence>
<comment type="caution">
    <text evidence="13">The sequence shown here is derived from an EMBL/GenBank/DDBJ whole genome shotgun (WGS) entry which is preliminary data.</text>
</comment>
<name>A0A811MCM0_9POAL</name>
<feature type="region of interest" description="Disordered" evidence="11">
    <location>
        <begin position="201"/>
        <end position="255"/>
    </location>
</feature>
<comment type="similarity">
    <text evidence="2">Belongs to the PPase family.</text>
</comment>
<dbReference type="InterPro" id="IPR001841">
    <property type="entry name" value="Znf_RING"/>
</dbReference>
<dbReference type="EMBL" id="CAJGYO010000001">
    <property type="protein sequence ID" value="CAD6205107.1"/>
    <property type="molecule type" value="Genomic_DNA"/>
</dbReference>
<feature type="region of interest" description="Disordered" evidence="11">
    <location>
        <begin position="17"/>
        <end position="37"/>
    </location>
</feature>
<evidence type="ECO:0000256" key="5">
    <source>
        <dbReference type="ARBA" id="ARBA00022801"/>
    </source>
</evidence>
<dbReference type="GO" id="GO:0006796">
    <property type="term" value="P:phosphate-containing compound metabolic process"/>
    <property type="evidence" value="ECO:0007669"/>
    <property type="project" value="InterPro"/>
</dbReference>
<evidence type="ECO:0000259" key="12">
    <source>
        <dbReference type="PROSITE" id="PS50089"/>
    </source>
</evidence>
<dbReference type="PROSITE" id="PS00387">
    <property type="entry name" value="PPASE"/>
    <property type="match status" value="1"/>
</dbReference>
<evidence type="ECO:0000256" key="9">
    <source>
        <dbReference type="ARBA" id="ARBA00067975"/>
    </source>
</evidence>
<dbReference type="EC" id="3.6.1.1" evidence="3"/>
<feature type="region of interest" description="Disordered" evidence="11">
    <location>
        <begin position="146"/>
        <end position="186"/>
    </location>
</feature>
<dbReference type="SUPFAM" id="SSF50324">
    <property type="entry name" value="Inorganic pyrophosphatase"/>
    <property type="match status" value="1"/>
</dbReference>
<feature type="compositionally biased region" description="Polar residues" evidence="11">
    <location>
        <begin position="204"/>
        <end position="219"/>
    </location>
</feature>
<evidence type="ECO:0000256" key="2">
    <source>
        <dbReference type="ARBA" id="ARBA00006220"/>
    </source>
</evidence>
<dbReference type="Pfam" id="PF00719">
    <property type="entry name" value="Pyrophosphatase"/>
    <property type="match status" value="1"/>
</dbReference>
<keyword evidence="10" id="KW-0863">Zinc-finger</keyword>